<dbReference type="Proteomes" id="UP001221757">
    <property type="component" value="Unassembled WGS sequence"/>
</dbReference>
<evidence type="ECO:0000313" key="2">
    <source>
        <dbReference type="EMBL" id="KAJ7702190.1"/>
    </source>
</evidence>
<reference evidence="2" key="1">
    <citation type="submission" date="2023-03" db="EMBL/GenBank/DDBJ databases">
        <title>Massive genome expansion in bonnet fungi (Mycena s.s.) driven by repeated elements and novel gene families across ecological guilds.</title>
        <authorList>
            <consortium name="Lawrence Berkeley National Laboratory"/>
            <person name="Harder C.B."/>
            <person name="Miyauchi S."/>
            <person name="Viragh M."/>
            <person name="Kuo A."/>
            <person name="Thoen E."/>
            <person name="Andreopoulos B."/>
            <person name="Lu D."/>
            <person name="Skrede I."/>
            <person name="Drula E."/>
            <person name="Henrissat B."/>
            <person name="Morin E."/>
            <person name="Kohler A."/>
            <person name="Barry K."/>
            <person name="LaButti K."/>
            <person name="Morin E."/>
            <person name="Salamov A."/>
            <person name="Lipzen A."/>
            <person name="Mereny Z."/>
            <person name="Hegedus B."/>
            <person name="Baldrian P."/>
            <person name="Stursova M."/>
            <person name="Weitz H."/>
            <person name="Taylor A."/>
            <person name="Grigoriev I.V."/>
            <person name="Nagy L.G."/>
            <person name="Martin F."/>
            <person name="Kauserud H."/>
        </authorList>
    </citation>
    <scope>NUCLEOTIDE SEQUENCE</scope>
    <source>
        <strain evidence="2">CBHHK067</strain>
    </source>
</reference>
<organism evidence="2 3">
    <name type="scientific">Mycena rosella</name>
    <name type="common">Pink bonnet</name>
    <name type="synonym">Agaricus rosellus</name>
    <dbReference type="NCBI Taxonomy" id="1033263"/>
    <lineage>
        <taxon>Eukaryota</taxon>
        <taxon>Fungi</taxon>
        <taxon>Dikarya</taxon>
        <taxon>Basidiomycota</taxon>
        <taxon>Agaricomycotina</taxon>
        <taxon>Agaricomycetes</taxon>
        <taxon>Agaricomycetidae</taxon>
        <taxon>Agaricales</taxon>
        <taxon>Marasmiineae</taxon>
        <taxon>Mycenaceae</taxon>
        <taxon>Mycena</taxon>
    </lineage>
</organism>
<dbReference type="AlphaFoldDB" id="A0AAD7DZ06"/>
<feature type="region of interest" description="Disordered" evidence="1">
    <location>
        <begin position="536"/>
        <end position="575"/>
    </location>
</feature>
<protein>
    <submittedName>
        <fullName evidence="2">Uncharacterized protein</fullName>
    </submittedName>
</protein>
<dbReference type="EMBL" id="JARKIE010000015">
    <property type="protein sequence ID" value="KAJ7702190.1"/>
    <property type="molecule type" value="Genomic_DNA"/>
</dbReference>
<evidence type="ECO:0000256" key="1">
    <source>
        <dbReference type="SAM" id="MobiDB-lite"/>
    </source>
</evidence>
<comment type="caution">
    <text evidence="2">The sequence shown here is derived from an EMBL/GenBank/DDBJ whole genome shotgun (WGS) entry which is preliminary data.</text>
</comment>
<gene>
    <name evidence="2" type="ORF">B0H17DRAFT_1194709</name>
</gene>
<name>A0AAD7DZ06_MYCRO</name>
<accession>A0AAD7DZ06</accession>
<evidence type="ECO:0000313" key="3">
    <source>
        <dbReference type="Proteomes" id="UP001221757"/>
    </source>
</evidence>
<sequence length="575" mass="64548">MAGPQTGYRLRLQLAPASTGLHADLRAKVTALETALRLARLDVEKITDGNRARNLWEGDIVAVAPGTVSEGLDHIPRLQGLAVGYDTGGEFWTDFEVLVGITHATWDQYDARERAQGPSRLGAWKTCLERLGRHLLDVVLSADIPLEQGMLELLIGQAERWRSLQLLSPELISTPREPDPQRSMALRVLTIVGHTRNRRWNELGGDSLWQGDVTEERDKLRWFETASNLEELVLDAVNCPEEKLLVPWKQIKKYMEEYTERLFTLPLDHLRRMTNLVSLSLCGVYLPAGPTERLEMPNVSAFTMQLTGDARPSDLPDYDRLGCLALSGLKTMELQGEDFGIQGDYTARVDVSIIDLLARGGQAPWGLVDLTLWTSTGLTANFAGTLLANIPTLVSFTVKQEITRVKGVMTEAFLSRWAKEPFPSLENLTIEGAVGFPKDVDGMVIRGQPWMDLFIDMLEFQFARKLRLMNILPSELFPGYCPFRSLEHLRLEELVNRWSHPAPHRALMWHNYRSKYGSSCCKPQWGKGTWSRRGWRNESVESAGSTGSAVSEIDVPEFNADPGDERYVEGMDGST</sequence>
<feature type="compositionally biased region" description="Polar residues" evidence="1">
    <location>
        <begin position="540"/>
        <end position="549"/>
    </location>
</feature>
<proteinExistence type="predicted"/>
<keyword evidence="3" id="KW-1185">Reference proteome</keyword>